<reference evidence="1" key="1">
    <citation type="submission" date="2021-05" db="EMBL/GenBank/DDBJ databases">
        <title>Complete genome sequence of the cellulolytic planctomycete Telmatocola sphagniphila SP2T and characterization of the first cellulase from planctomycetes.</title>
        <authorList>
            <person name="Rakitin A.L."/>
            <person name="Beletsky A.V."/>
            <person name="Naumoff D.G."/>
            <person name="Kulichevskaya I.S."/>
            <person name="Mardanov A.V."/>
            <person name="Ravin N.V."/>
            <person name="Dedysh S.N."/>
        </authorList>
    </citation>
    <scope>NUCLEOTIDE SEQUENCE</scope>
    <source>
        <strain evidence="1">SP2T</strain>
    </source>
</reference>
<evidence type="ECO:0000313" key="1">
    <source>
        <dbReference type="EMBL" id="QVL30334.1"/>
    </source>
</evidence>
<accession>A0A8E6ES84</accession>
<protein>
    <submittedName>
        <fullName evidence="1">Uncharacterized protein</fullName>
    </submittedName>
</protein>
<evidence type="ECO:0000313" key="2">
    <source>
        <dbReference type="Proteomes" id="UP000676194"/>
    </source>
</evidence>
<name>A0A8E6ES84_9BACT</name>
<dbReference type="KEGG" id="tsph:KIH39_15895"/>
<dbReference type="RefSeq" id="WP_213494208.1">
    <property type="nucleotide sequence ID" value="NZ_CP074694.1"/>
</dbReference>
<dbReference type="Proteomes" id="UP000676194">
    <property type="component" value="Chromosome"/>
</dbReference>
<dbReference type="EMBL" id="CP074694">
    <property type="protein sequence ID" value="QVL30334.1"/>
    <property type="molecule type" value="Genomic_DNA"/>
</dbReference>
<organism evidence="1 2">
    <name type="scientific">Telmatocola sphagniphila</name>
    <dbReference type="NCBI Taxonomy" id="1123043"/>
    <lineage>
        <taxon>Bacteria</taxon>
        <taxon>Pseudomonadati</taxon>
        <taxon>Planctomycetota</taxon>
        <taxon>Planctomycetia</taxon>
        <taxon>Gemmatales</taxon>
        <taxon>Gemmataceae</taxon>
    </lineage>
</organism>
<keyword evidence="2" id="KW-1185">Reference proteome</keyword>
<sequence>MAWLEVRGKRHRIKFRYNGNNYSVSLKTGNEREAELSLEARRETYFD</sequence>
<gene>
    <name evidence="1" type="ORF">KIH39_15895</name>
</gene>
<dbReference type="AlphaFoldDB" id="A0A8E6ES84"/>
<proteinExistence type="predicted"/>